<dbReference type="SUPFAM" id="SSF50118">
    <property type="entry name" value="Cell growth inhibitor/plasmid maintenance toxic component"/>
    <property type="match status" value="1"/>
</dbReference>
<accession>A0A1Z3HIY3</accession>
<organism evidence="3 4">
    <name type="scientific">Halomicronema hongdechloris C2206</name>
    <dbReference type="NCBI Taxonomy" id="1641165"/>
    <lineage>
        <taxon>Bacteria</taxon>
        <taxon>Bacillati</taxon>
        <taxon>Cyanobacteriota</taxon>
        <taxon>Cyanophyceae</taxon>
        <taxon>Nodosilineales</taxon>
        <taxon>Nodosilineaceae</taxon>
        <taxon>Halomicronema</taxon>
    </lineage>
</organism>
<dbReference type="PANTHER" id="PTHR33988">
    <property type="entry name" value="ENDORIBONUCLEASE MAZF-RELATED"/>
    <property type="match status" value="1"/>
</dbReference>
<keyword evidence="2" id="KW-1277">Toxin-antitoxin system</keyword>
<dbReference type="AlphaFoldDB" id="A0A1Z3HIY3"/>
<evidence type="ECO:0000256" key="2">
    <source>
        <dbReference type="ARBA" id="ARBA00022649"/>
    </source>
</evidence>
<dbReference type="GO" id="GO:0006402">
    <property type="term" value="P:mRNA catabolic process"/>
    <property type="evidence" value="ECO:0007669"/>
    <property type="project" value="TreeGrafter"/>
</dbReference>
<dbReference type="InterPro" id="IPR003477">
    <property type="entry name" value="PemK-like"/>
</dbReference>
<dbReference type="GO" id="GO:0004521">
    <property type="term" value="F:RNA endonuclease activity"/>
    <property type="evidence" value="ECO:0007669"/>
    <property type="project" value="TreeGrafter"/>
</dbReference>
<evidence type="ECO:0000313" key="4">
    <source>
        <dbReference type="Proteomes" id="UP000191901"/>
    </source>
</evidence>
<comment type="similarity">
    <text evidence="1">Belongs to the PemK/MazF family.</text>
</comment>
<evidence type="ECO:0000256" key="1">
    <source>
        <dbReference type="ARBA" id="ARBA00007521"/>
    </source>
</evidence>
<proteinExistence type="inferred from homology"/>
<reference evidence="3 4" key="1">
    <citation type="journal article" date="2016" name="Biochim. Biophys. Acta">
        <title>Characterization of red-shifted phycobilisomes isolated from the chlorophyll f-containing cyanobacterium Halomicronema hongdechloris.</title>
        <authorList>
            <person name="Li Y."/>
            <person name="Lin Y."/>
            <person name="Garvey C.J."/>
            <person name="Birch D."/>
            <person name="Corkery R.W."/>
            <person name="Loughlin P.C."/>
            <person name="Scheer H."/>
            <person name="Willows R.D."/>
            <person name="Chen M."/>
        </authorList>
    </citation>
    <scope>NUCLEOTIDE SEQUENCE [LARGE SCALE GENOMIC DNA]</scope>
    <source>
        <strain evidence="3 4">C2206</strain>
    </source>
</reference>
<dbReference type="KEGG" id="hhg:XM38_011970"/>
<dbReference type="STRING" id="1641165.XM38_14600"/>
<dbReference type="Gene3D" id="2.30.30.110">
    <property type="match status" value="1"/>
</dbReference>
<name>A0A1Z3HIY3_9CYAN</name>
<dbReference type="InterPro" id="IPR011067">
    <property type="entry name" value="Plasmid_toxin/cell-grow_inhib"/>
</dbReference>
<gene>
    <name evidence="3" type="ORF">XM38_011970</name>
</gene>
<dbReference type="RefSeq" id="WP_080810495.1">
    <property type="nucleotide sequence ID" value="NZ_CP021983.2"/>
</dbReference>
<protein>
    <submittedName>
        <fullName evidence="3">MazF-PemK family toxin</fullName>
    </submittedName>
</protein>
<evidence type="ECO:0000313" key="3">
    <source>
        <dbReference type="EMBL" id="ASC70261.1"/>
    </source>
</evidence>
<dbReference type="OrthoDB" id="9808744at2"/>
<dbReference type="GO" id="GO:0016075">
    <property type="term" value="P:rRNA catabolic process"/>
    <property type="evidence" value="ECO:0007669"/>
    <property type="project" value="TreeGrafter"/>
</dbReference>
<keyword evidence="4" id="KW-1185">Reference proteome</keyword>
<dbReference type="Proteomes" id="UP000191901">
    <property type="component" value="Chromosome"/>
</dbReference>
<dbReference type="EMBL" id="CP021983">
    <property type="protein sequence ID" value="ASC70261.1"/>
    <property type="molecule type" value="Genomic_DNA"/>
</dbReference>
<dbReference type="Pfam" id="PF02452">
    <property type="entry name" value="PemK_toxin"/>
    <property type="match status" value="1"/>
</dbReference>
<dbReference type="GO" id="GO:0003677">
    <property type="term" value="F:DNA binding"/>
    <property type="evidence" value="ECO:0007669"/>
    <property type="project" value="InterPro"/>
</dbReference>
<sequence length="118" mass="12917">MRAAYPRQGQVFLIKALRSIEDTKKHPAVVVSIDLRNELSRTVLVVPFTSNISSGETPTRILVPAGAGGLDTNSMAICDNILAVRKRYLEQGPYGQISQSLLRRIQQGIQIAIGVYPV</sequence>